<feature type="region of interest" description="Disordered" evidence="6">
    <location>
        <begin position="1"/>
        <end position="21"/>
    </location>
</feature>
<keyword evidence="2" id="KW-0732">Signal</keyword>
<evidence type="ECO:0000256" key="6">
    <source>
        <dbReference type="SAM" id="MobiDB-lite"/>
    </source>
</evidence>
<comment type="caution">
    <text evidence="8">The sequence shown here is derived from an EMBL/GenBank/DDBJ whole genome shotgun (WGS) entry which is preliminary data.</text>
</comment>
<dbReference type="GO" id="GO:0006011">
    <property type="term" value="P:UDP-alpha-D-glucose metabolic process"/>
    <property type="evidence" value="ECO:0007669"/>
    <property type="project" value="InterPro"/>
</dbReference>
<evidence type="ECO:0000256" key="2">
    <source>
        <dbReference type="ARBA" id="ARBA00022729"/>
    </source>
</evidence>
<dbReference type="InterPro" id="IPR019734">
    <property type="entry name" value="TPR_rpt"/>
</dbReference>
<keyword evidence="3" id="KW-0677">Repeat</keyword>
<dbReference type="PANTHER" id="PTHR45586">
    <property type="entry name" value="TPR REPEAT-CONTAINING PROTEIN PA4667"/>
    <property type="match status" value="1"/>
</dbReference>
<dbReference type="GO" id="GO:0019867">
    <property type="term" value="C:outer membrane"/>
    <property type="evidence" value="ECO:0007669"/>
    <property type="project" value="InterPro"/>
</dbReference>
<name>A0A4Q7N715_9BURK</name>
<dbReference type="SMART" id="SM00028">
    <property type="entry name" value="TPR"/>
    <property type="match status" value="10"/>
</dbReference>
<evidence type="ECO:0000313" key="9">
    <source>
        <dbReference type="Proteomes" id="UP000292445"/>
    </source>
</evidence>
<dbReference type="GO" id="GO:0030244">
    <property type="term" value="P:cellulose biosynthetic process"/>
    <property type="evidence" value="ECO:0007669"/>
    <property type="project" value="UniProtKB-KW"/>
</dbReference>
<dbReference type="Proteomes" id="UP000292445">
    <property type="component" value="Unassembled WGS sequence"/>
</dbReference>
<sequence>MSAHRRSLAPRRRAAPSPGRAGGGFLTAGLLAALAISPSLNAQTPPAAPAQTPSATTTSLLEQGRYWQARNNDARAAEAWGRLLQADPKNAEALYNLGLLELKANRPARAREYLAQLRALGTAEVDAVRLEQEITLRAGDNPKTLEQARLLASSGEIDKAVVQYRSVFGGKAPQGRIALEYYSYLGYTNDGWDEARQGLERLQRESPDNVQVSLALAKLLTRKESTRAEGIRRLARLSSRQDVGGEADESWRAALTWYGDPRPADAPLFEAYLKAHPDDTEIRQQYSRTRKAGGGAAARAATPSPQDAQLSRAFKELEGGNLDSAEADLTALLQANPNHADALGGMGVLRLKQERPDEAVEFLTRATRQPRARGGWQQVLGVARYWSLNASAERARQAGELEKAQQQLEQAVKLSQNDRTAEVALGGVLAERGQYTQAEKIFRGVLARDKDNLAALQGLVNVLAQTDRMEEALRLVSQLSPADQQKLGGVGQLRATQARNDARKASERGDYTAARRLLEDGLRANPDDAWLRLDLARLYLKTGSIAEARGVVDGLLLTNPDDPGALQASALLSAEVQDWDAALKTLDKIPARNRTKEVIDLQKLAWTQYQVSQAVTLARAGKPDQAKAILAQLEPEVAQSPGLVGSLASAYIDAGDNMHALSMLRQAMARTSTPDNDLLLQYTVVLLKTDQDAEAAGILRQLQTQTLNDRQTRSFDDLRKLYTVRQAEALRQRGRIADAYDVLAPMLAKYPNDPLVVGALARMYSAAGDGAKALALHRQLLEKDPDNAELLTAAAQAAAQARNTDYAEAALAKAVSLQPNNPTVLASVGRVYNSMGKSGKAAEYLKAALAAQAAAKVPAAPQATAAAPAPRVNDDNPFASLPGQVRSNPPAQRVAGAAPADTTTVSYGGPVFGTQVTAPAAYAAAARGDGRAAAAPVPAALAAPVPAARASSSAEPAPVVSSVRADLESATVQAPFVATVSAPPPGTVPPPSPGAIPDPVIGLEPAPTLPPSPFRRSGGSQANLARASAAPAAPKTLEEELDAIQQARSATITVGTTMRQHNGAGGMGRMLDVETPVTVDFPVGDGRAYVQATPVTLRAGSVGGDFASSSQFGGGPAAANAQQQGAVGAPGSQNASGVGVAVGYQLSGLKLDLGVTPFGFRYQNIVGGARFDGEVANEDGPRLSYGVEASRRAVTDTVLSYAGTRDSRTGESWGGVTATGGRLRGGLNYDGYGFYGSLGWHSLNGHNVQSNSRLSGGAGFYTQLIREPNRTLTSGLDLTVFGYDKNQGYYTVGNGGYFSPQRFVALSVPLAWAQRQGRFSYQIKGAIGVQHIKQDAVNYFSDPARQAQAEAIAAAYGTRASYAGQSKTGIGYGLALAAEYQLAPKWFLGGNFSIDNARDYRQYKGGVYVRYALEPQTGPVPMPVPPFASPYASE</sequence>
<dbReference type="InterPro" id="IPR011990">
    <property type="entry name" value="TPR-like_helical_dom_sf"/>
</dbReference>
<dbReference type="Pfam" id="PF14559">
    <property type="entry name" value="TPR_19"/>
    <property type="match status" value="4"/>
</dbReference>
<dbReference type="InterPro" id="IPR003921">
    <property type="entry name" value="Cell_synth_C"/>
</dbReference>
<feature type="region of interest" description="Disordered" evidence="6">
    <location>
        <begin position="865"/>
        <end position="898"/>
    </location>
</feature>
<dbReference type="SUPFAM" id="SSF48452">
    <property type="entry name" value="TPR-like"/>
    <property type="match status" value="3"/>
</dbReference>
<gene>
    <name evidence="8" type="ORF">EV675_5871</name>
</gene>
<feature type="region of interest" description="Disordered" evidence="6">
    <location>
        <begin position="487"/>
        <end position="506"/>
    </location>
</feature>
<evidence type="ECO:0000256" key="5">
    <source>
        <dbReference type="ARBA" id="ARBA00022916"/>
    </source>
</evidence>
<accession>A0A4Q7N715</accession>
<evidence type="ECO:0000256" key="1">
    <source>
        <dbReference type="ARBA" id="ARBA00005186"/>
    </source>
</evidence>
<dbReference type="UniPathway" id="UPA00694"/>
<dbReference type="OrthoDB" id="174989at2"/>
<keyword evidence="9" id="KW-1185">Reference proteome</keyword>
<evidence type="ECO:0000256" key="3">
    <source>
        <dbReference type="ARBA" id="ARBA00022737"/>
    </source>
</evidence>
<dbReference type="RefSeq" id="WP_130362187.1">
    <property type="nucleotide sequence ID" value="NZ_SGXC01000004.1"/>
</dbReference>
<reference evidence="8 9" key="1">
    <citation type="submission" date="2019-02" db="EMBL/GenBank/DDBJ databases">
        <title>Genomic Encyclopedia of Type Strains, Phase IV (KMG-IV): sequencing the most valuable type-strain genomes for metagenomic binning, comparative biology and taxonomic classification.</title>
        <authorList>
            <person name="Goeker M."/>
        </authorList>
    </citation>
    <scope>NUCLEOTIDE SEQUENCE [LARGE SCALE GENOMIC DNA]</scope>
    <source>
        <strain evidence="8 9">K24</strain>
    </source>
</reference>
<evidence type="ECO:0000256" key="4">
    <source>
        <dbReference type="ARBA" id="ARBA00022803"/>
    </source>
</evidence>
<keyword evidence="4" id="KW-0802">TPR repeat</keyword>
<protein>
    <submittedName>
        <fullName evidence="8">Flp pilus assembly protein TadD</fullName>
    </submittedName>
</protein>
<dbReference type="Gene3D" id="1.25.40.10">
    <property type="entry name" value="Tetratricopeptide repeat domain"/>
    <property type="match status" value="5"/>
</dbReference>
<dbReference type="InterPro" id="IPR051012">
    <property type="entry name" value="CellSynth/LPSAsmb/PSIAsmb"/>
</dbReference>
<proteinExistence type="predicted"/>
<dbReference type="EMBL" id="SGXC01000004">
    <property type="protein sequence ID" value="RZS77143.1"/>
    <property type="molecule type" value="Genomic_DNA"/>
</dbReference>
<comment type="pathway">
    <text evidence="1">Glycan metabolism; bacterial cellulose biosynthesis.</text>
</comment>
<dbReference type="InterPro" id="IPR008410">
    <property type="entry name" value="BCSC_C"/>
</dbReference>
<dbReference type="Pfam" id="PF05420">
    <property type="entry name" value="BCSC_C"/>
    <property type="match status" value="1"/>
</dbReference>
<dbReference type="PRINTS" id="PR01441">
    <property type="entry name" value="CELLSNTHASEC"/>
</dbReference>
<dbReference type="Pfam" id="PF13432">
    <property type="entry name" value="TPR_16"/>
    <property type="match status" value="1"/>
</dbReference>
<evidence type="ECO:0000259" key="7">
    <source>
        <dbReference type="Pfam" id="PF05420"/>
    </source>
</evidence>
<organism evidence="8 9">
    <name type="scientific">Pigmentiphaga kullae</name>
    <dbReference type="NCBI Taxonomy" id="151784"/>
    <lineage>
        <taxon>Bacteria</taxon>
        <taxon>Pseudomonadati</taxon>
        <taxon>Pseudomonadota</taxon>
        <taxon>Betaproteobacteria</taxon>
        <taxon>Burkholderiales</taxon>
        <taxon>Alcaligenaceae</taxon>
        <taxon>Pigmentiphaga</taxon>
    </lineage>
</organism>
<keyword evidence="5" id="KW-0135">Cellulose biosynthesis</keyword>
<feature type="domain" description="Cellulose synthase operon C C-terminal" evidence="7">
    <location>
        <begin position="1070"/>
        <end position="1413"/>
    </location>
</feature>
<evidence type="ECO:0000313" key="8">
    <source>
        <dbReference type="EMBL" id="RZS77143.1"/>
    </source>
</evidence>
<feature type="compositionally biased region" description="Basic residues" evidence="6">
    <location>
        <begin position="1"/>
        <end position="14"/>
    </location>
</feature>
<dbReference type="PANTHER" id="PTHR45586:SF1">
    <property type="entry name" value="LIPOPOLYSACCHARIDE ASSEMBLY PROTEIN B"/>
    <property type="match status" value="1"/>
</dbReference>